<reference evidence="3 5" key="2">
    <citation type="journal article" date="2018" name="Plant J.">
        <title>The Physcomitrella patens chromosome-scale assembly reveals moss genome structure and evolution.</title>
        <authorList>
            <person name="Lang D."/>
            <person name="Ullrich K.K."/>
            <person name="Murat F."/>
            <person name="Fuchs J."/>
            <person name="Jenkins J."/>
            <person name="Haas F.B."/>
            <person name="Piednoel M."/>
            <person name="Gundlach H."/>
            <person name="Van Bel M."/>
            <person name="Meyberg R."/>
            <person name="Vives C."/>
            <person name="Morata J."/>
            <person name="Symeonidi A."/>
            <person name="Hiss M."/>
            <person name="Muchero W."/>
            <person name="Kamisugi Y."/>
            <person name="Saleh O."/>
            <person name="Blanc G."/>
            <person name="Decker E.L."/>
            <person name="van Gessel N."/>
            <person name="Grimwood J."/>
            <person name="Hayes R.D."/>
            <person name="Graham S.W."/>
            <person name="Gunter L.E."/>
            <person name="McDaniel S.F."/>
            <person name="Hoernstein S.N.W."/>
            <person name="Larsson A."/>
            <person name="Li F.W."/>
            <person name="Perroud P.F."/>
            <person name="Phillips J."/>
            <person name="Ranjan P."/>
            <person name="Rokshar D.S."/>
            <person name="Rothfels C.J."/>
            <person name="Schneider L."/>
            <person name="Shu S."/>
            <person name="Stevenson D.W."/>
            <person name="Thummler F."/>
            <person name="Tillich M."/>
            <person name="Villarreal Aguilar J.C."/>
            <person name="Widiez T."/>
            <person name="Wong G.K."/>
            <person name="Wymore A."/>
            <person name="Zhang Y."/>
            <person name="Zimmer A.D."/>
            <person name="Quatrano R.S."/>
            <person name="Mayer K.F.X."/>
            <person name="Goodstein D."/>
            <person name="Casacuberta J.M."/>
            <person name="Vandepoele K."/>
            <person name="Reski R."/>
            <person name="Cuming A.C."/>
            <person name="Tuskan G.A."/>
            <person name="Maumus F."/>
            <person name="Salse J."/>
            <person name="Schmutz J."/>
            <person name="Rensing S.A."/>
        </authorList>
    </citation>
    <scope>NUCLEOTIDE SEQUENCE [LARGE SCALE GENOMIC DNA]</scope>
    <source>
        <strain evidence="4 5">cv. Gransden 2004</strain>
    </source>
</reference>
<name>A0A2K1IF09_PHYPA</name>
<dbReference type="GO" id="GO:0031146">
    <property type="term" value="P:SCF-dependent proteasomal ubiquitin-dependent protein catabolic process"/>
    <property type="evidence" value="ECO:0000318"/>
    <property type="project" value="GO_Central"/>
</dbReference>
<organism evidence="3">
    <name type="scientific">Physcomitrium patens</name>
    <name type="common">Spreading-leaved earth moss</name>
    <name type="synonym">Physcomitrella patens</name>
    <dbReference type="NCBI Taxonomy" id="3218"/>
    <lineage>
        <taxon>Eukaryota</taxon>
        <taxon>Viridiplantae</taxon>
        <taxon>Streptophyta</taxon>
        <taxon>Embryophyta</taxon>
        <taxon>Bryophyta</taxon>
        <taxon>Bryophytina</taxon>
        <taxon>Bryopsida</taxon>
        <taxon>Funariidae</taxon>
        <taxon>Funariales</taxon>
        <taxon>Funariaceae</taxon>
        <taxon>Physcomitrium</taxon>
    </lineage>
</organism>
<feature type="signal peptide" evidence="1">
    <location>
        <begin position="1"/>
        <end position="24"/>
    </location>
</feature>
<dbReference type="SUPFAM" id="SSF117281">
    <property type="entry name" value="Kelch motif"/>
    <property type="match status" value="1"/>
</dbReference>
<reference evidence="4" key="3">
    <citation type="submission" date="2020-12" db="UniProtKB">
        <authorList>
            <consortium name="EnsemblPlants"/>
        </authorList>
    </citation>
    <scope>IDENTIFICATION</scope>
</reference>
<dbReference type="EMBL" id="ABEU02000025">
    <property type="protein sequence ID" value="PNR27854.1"/>
    <property type="molecule type" value="Genomic_DNA"/>
</dbReference>
<dbReference type="Pfam" id="PF00646">
    <property type="entry name" value="F-box"/>
    <property type="match status" value="1"/>
</dbReference>
<dbReference type="InterPro" id="IPR015915">
    <property type="entry name" value="Kelch-typ_b-propeller"/>
</dbReference>
<evidence type="ECO:0000259" key="2">
    <source>
        <dbReference type="PROSITE" id="PS50181"/>
    </source>
</evidence>
<protein>
    <recommendedName>
        <fullName evidence="2">F-box domain-containing protein</fullName>
    </recommendedName>
</protein>
<evidence type="ECO:0000313" key="3">
    <source>
        <dbReference type="EMBL" id="PNR27854.1"/>
    </source>
</evidence>
<keyword evidence="5" id="KW-1185">Reference proteome</keyword>
<evidence type="ECO:0000256" key="1">
    <source>
        <dbReference type="SAM" id="SignalP"/>
    </source>
</evidence>
<dbReference type="EnsemblPlants" id="Pp3c25_15420V3.1">
    <property type="protein sequence ID" value="Pp3c25_15420V3.1"/>
    <property type="gene ID" value="Pp3c25_15420"/>
</dbReference>
<dbReference type="SUPFAM" id="SSF81383">
    <property type="entry name" value="F-box domain"/>
    <property type="match status" value="1"/>
</dbReference>
<dbReference type="GO" id="GO:0004842">
    <property type="term" value="F:ubiquitin-protein transferase activity"/>
    <property type="evidence" value="ECO:0000318"/>
    <property type="project" value="GO_Central"/>
</dbReference>
<dbReference type="PROSITE" id="PS50181">
    <property type="entry name" value="FBOX"/>
    <property type="match status" value="1"/>
</dbReference>
<evidence type="ECO:0000313" key="4">
    <source>
        <dbReference type="EnsemblPlants" id="Pp3c25_15420V3.1"/>
    </source>
</evidence>
<dbReference type="PANTHER" id="PTHR31672">
    <property type="entry name" value="BNACNNG10540D PROTEIN"/>
    <property type="match status" value="1"/>
</dbReference>
<dbReference type="InterPro" id="IPR006527">
    <property type="entry name" value="F-box-assoc_dom_typ1"/>
</dbReference>
<dbReference type="Proteomes" id="UP000006727">
    <property type="component" value="Chromosome 25"/>
</dbReference>
<sequence>MLLISCFTIHFGCWLASVFAPVSQQRQVVHMRLPSLRKWQSTTNDVEANSGPRYGIVLDSSKVWVAGKMDPELWSKLPQKILLDVLARLPHNCIARCREVCKIWKELLVMKHFTDRIVSVRKSHTPFLLVCVKRYQAIMAYNPSMKEWREIFIWKKSPNFQIHCLRAAGGGLLCFKGNLGKRKNVEDGDTRLLVVNPITKLWRILPSLPPGIRASGCVNVIVLENEPNQFKILFMQIHRDPHAQRRLVGTLYDSAADMWITYCEDTTLESIYRSVYVNGSMHYIGSERVHENGAIVSRRQGVSFDMYSKVFSRFEAPLISEVGAKKFMELHGRLSLVTFSTVATFSPSVQQFDEQTGTWVDAQLLPAGVGLGVQGYVPLGQGSYLYFADPHRQSKTVVCYDLLNRQRFLIEDAFPDLRFEGYKLYHPSLCSV</sequence>
<dbReference type="Pfam" id="PF07734">
    <property type="entry name" value="FBA_1"/>
    <property type="match status" value="1"/>
</dbReference>
<dbReference type="InterPro" id="IPR050796">
    <property type="entry name" value="SCF_F-box_component"/>
</dbReference>
<dbReference type="AlphaFoldDB" id="A0A2K1IF09"/>
<proteinExistence type="predicted"/>
<gene>
    <name evidence="4" type="primary">LOC112277415</name>
    <name evidence="3" type="ORF">PHYPA_030006</name>
</gene>
<dbReference type="PaxDb" id="3218-PP1S129_222V6.1"/>
<dbReference type="PANTHER" id="PTHR31672:SF2">
    <property type="entry name" value="F-BOX DOMAIN-CONTAINING PROTEIN"/>
    <property type="match status" value="1"/>
</dbReference>
<dbReference type="Gramene" id="Pp3c25_15420V3.1">
    <property type="protein sequence ID" value="Pp3c25_15420V3.1"/>
    <property type="gene ID" value="Pp3c25_15420"/>
</dbReference>
<accession>A0A2K1IF09</accession>
<dbReference type="InterPro" id="IPR036047">
    <property type="entry name" value="F-box-like_dom_sf"/>
</dbReference>
<feature type="domain" description="F-box" evidence="2">
    <location>
        <begin position="71"/>
        <end position="117"/>
    </location>
</feature>
<feature type="chain" id="PRO_5043157923" description="F-box domain-containing protein" evidence="1">
    <location>
        <begin position="25"/>
        <end position="432"/>
    </location>
</feature>
<keyword evidence="1" id="KW-0732">Signal</keyword>
<evidence type="ECO:0000313" key="5">
    <source>
        <dbReference type="Proteomes" id="UP000006727"/>
    </source>
</evidence>
<reference evidence="3 5" key="1">
    <citation type="journal article" date="2008" name="Science">
        <title>The Physcomitrella genome reveals evolutionary insights into the conquest of land by plants.</title>
        <authorList>
            <person name="Rensing S."/>
            <person name="Lang D."/>
            <person name="Zimmer A."/>
            <person name="Terry A."/>
            <person name="Salamov A."/>
            <person name="Shapiro H."/>
            <person name="Nishiyama T."/>
            <person name="Perroud P.-F."/>
            <person name="Lindquist E."/>
            <person name="Kamisugi Y."/>
            <person name="Tanahashi T."/>
            <person name="Sakakibara K."/>
            <person name="Fujita T."/>
            <person name="Oishi K."/>
            <person name="Shin-I T."/>
            <person name="Kuroki Y."/>
            <person name="Toyoda A."/>
            <person name="Suzuki Y."/>
            <person name="Hashimoto A."/>
            <person name="Yamaguchi K."/>
            <person name="Sugano A."/>
            <person name="Kohara Y."/>
            <person name="Fujiyama A."/>
            <person name="Anterola A."/>
            <person name="Aoki S."/>
            <person name="Ashton N."/>
            <person name="Barbazuk W.B."/>
            <person name="Barker E."/>
            <person name="Bennetzen J."/>
            <person name="Bezanilla M."/>
            <person name="Blankenship R."/>
            <person name="Cho S.H."/>
            <person name="Dutcher S."/>
            <person name="Estelle M."/>
            <person name="Fawcett J.A."/>
            <person name="Gundlach H."/>
            <person name="Hanada K."/>
            <person name="Heyl A."/>
            <person name="Hicks K.A."/>
            <person name="Hugh J."/>
            <person name="Lohr M."/>
            <person name="Mayer K."/>
            <person name="Melkozernov A."/>
            <person name="Murata T."/>
            <person name="Nelson D."/>
            <person name="Pils B."/>
            <person name="Prigge M."/>
            <person name="Reiss B."/>
            <person name="Renner T."/>
            <person name="Rombauts S."/>
            <person name="Rushton P."/>
            <person name="Sanderfoot A."/>
            <person name="Schween G."/>
            <person name="Shiu S.-H."/>
            <person name="Stueber K."/>
            <person name="Theodoulou F.L."/>
            <person name="Tu H."/>
            <person name="Van de Peer Y."/>
            <person name="Verrier P.J."/>
            <person name="Waters E."/>
            <person name="Wood A."/>
            <person name="Yang L."/>
            <person name="Cove D."/>
            <person name="Cuming A."/>
            <person name="Hasebe M."/>
            <person name="Lucas S."/>
            <person name="Mishler D.B."/>
            <person name="Reski R."/>
            <person name="Grigoriev I."/>
            <person name="Quatrano R.S."/>
            <person name="Boore J.L."/>
        </authorList>
    </citation>
    <scope>NUCLEOTIDE SEQUENCE [LARGE SCALE GENOMIC DNA]</scope>
    <source>
        <strain evidence="4 5">cv. Gransden 2004</strain>
    </source>
</reference>
<dbReference type="Gene3D" id="1.20.1280.50">
    <property type="match status" value="1"/>
</dbReference>
<dbReference type="InterPro" id="IPR001810">
    <property type="entry name" value="F-box_dom"/>
</dbReference>